<dbReference type="InterPro" id="IPR001254">
    <property type="entry name" value="Trypsin_dom"/>
</dbReference>
<evidence type="ECO:0000256" key="6">
    <source>
        <dbReference type="ARBA" id="ARBA00022801"/>
    </source>
</evidence>
<evidence type="ECO:0000256" key="12">
    <source>
        <dbReference type="RuleBase" id="RU366078"/>
    </source>
</evidence>
<keyword evidence="3" id="KW-0399">Innate immunity</keyword>
<dbReference type="Proteomes" id="UP000002320">
    <property type="component" value="Unassembled WGS sequence"/>
</dbReference>
<dbReference type="SMART" id="SM00020">
    <property type="entry name" value="Tryp_SPc"/>
    <property type="match status" value="1"/>
</dbReference>
<dbReference type="OrthoDB" id="9028152at2759"/>
<evidence type="ECO:0000256" key="11">
    <source>
        <dbReference type="ARBA" id="ARBA00024195"/>
    </source>
</evidence>
<dbReference type="InterPro" id="IPR043504">
    <property type="entry name" value="Peptidase_S1_PA_chymotrypsin"/>
</dbReference>
<dbReference type="AlphaFoldDB" id="B0XAK1"/>
<dbReference type="PANTHER" id="PTHR24256">
    <property type="entry name" value="TRYPTASE-RELATED"/>
    <property type="match status" value="1"/>
</dbReference>
<evidence type="ECO:0000256" key="9">
    <source>
        <dbReference type="ARBA" id="ARBA00023157"/>
    </source>
</evidence>
<keyword evidence="8" id="KW-0391">Immunity</keyword>
<dbReference type="InterPro" id="IPR038565">
    <property type="entry name" value="CLIP_sf"/>
</dbReference>
<organism>
    <name type="scientific">Culex quinquefasciatus</name>
    <name type="common">Southern house mosquito</name>
    <name type="synonym">Culex pungens</name>
    <dbReference type="NCBI Taxonomy" id="7176"/>
    <lineage>
        <taxon>Eukaryota</taxon>
        <taxon>Metazoa</taxon>
        <taxon>Ecdysozoa</taxon>
        <taxon>Arthropoda</taxon>
        <taxon>Hexapoda</taxon>
        <taxon>Insecta</taxon>
        <taxon>Pterygota</taxon>
        <taxon>Neoptera</taxon>
        <taxon>Endopterygota</taxon>
        <taxon>Diptera</taxon>
        <taxon>Nematocera</taxon>
        <taxon>Culicoidea</taxon>
        <taxon>Culicidae</taxon>
        <taxon>Culicinae</taxon>
        <taxon>Culicini</taxon>
        <taxon>Culex</taxon>
        <taxon>Culex</taxon>
    </lineage>
</organism>
<comment type="similarity">
    <text evidence="11 12">Belongs to the peptidase S1 family. CLIP subfamily.</text>
</comment>
<evidence type="ECO:0000256" key="3">
    <source>
        <dbReference type="ARBA" id="ARBA00022588"/>
    </source>
</evidence>
<dbReference type="OMA" id="CASEWRG"/>
<name>B0XAK1_CULQU</name>
<evidence type="ECO:0000256" key="7">
    <source>
        <dbReference type="ARBA" id="ARBA00022825"/>
    </source>
</evidence>
<dbReference type="STRING" id="7176.B0XAK1"/>
<proteinExistence type="inferred from homology"/>
<keyword evidence="6 12" id="KW-0378">Hydrolase</keyword>
<dbReference type="GO" id="GO:0004252">
    <property type="term" value="F:serine-type endopeptidase activity"/>
    <property type="evidence" value="ECO:0007669"/>
    <property type="project" value="UniProtKB-UniRule"/>
</dbReference>
<dbReference type="GO" id="GO:0005576">
    <property type="term" value="C:extracellular region"/>
    <property type="evidence" value="ECO:0007669"/>
    <property type="project" value="UniProtKB-SubCell"/>
</dbReference>
<keyword evidence="2 12" id="KW-0964">Secreted</keyword>
<dbReference type="MEROPS" id="S01.507"/>
<evidence type="ECO:0000256" key="4">
    <source>
        <dbReference type="ARBA" id="ARBA00022670"/>
    </source>
</evidence>
<dbReference type="FunFam" id="2.40.10.10:FF:000028">
    <property type="entry name" value="Serine protease easter"/>
    <property type="match status" value="1"/>
</dbReference>
<dbReference type="GO" id="GO:0006508">
    <property type="term" value="P:proteolysis"/>
    <property type="evidence" value="ECO:0007669"/>
    <property type="project" value="UniProtKB-KW"/>
</dbReference>
<dbReference type="eggNOG" id="KOG3627">
    <property type="taxonomic scope" value="Eukaryota"/>
</dbReference>
<evidence type="ECO:0000256" key="1">
    <source>
        <dbReference type="ARBA" id="ARBA00004613"/>
    </source>
</evidence>
<feature type="chain" id="PRO_5011409145" description="CLIP domain-containing serine protease" evidence="12">
    <location>
        <begin position="19"/>
        <end position="427"/>
    </location>
</feature>
<dbReference type="VEuPathDB" id="VectorBase:CQUJHB010986"/>
<dbReference type="Pfam" id="PF12032">
    <property type="entry name" value="CLIP"/>
    <property type="match status" value="1"/>
</dbReference>
<reference evidence="15" key="2">
    <citation type="submission" date="2020-05" db="UniProtKB">
        <authorList>
            <consortium name="EnsemblMetazoa"/>
        </authorList>
    </citation>
    <scope>IDENTIFICATION</scope>
    <source>
        <strain evidence="15">JHB</strain>
    </source>
</reference>
<dbReference type="SMART" id="SM00680">
    <property type="entry name" value="CLIP"/>
    <property type="match status" value="1"/>
</dbReference>
<dbReference type="VEuPathDB" id="VectorBase:CPIJ016223"/>
<keyword evidence="5 12" id="KW-0732">Signal</keyword>
<evidence type="ECO:0000259" key="13">
    <source>
        <dbReference type="PROSITE" id="PS50240"/>
    </source>
</evidence>
<dbReference type="HOGENOM" id="CLU_006842_0_3_1"/>
<evidence type="ECO:0000313" key="16">
    <source>
        <dbReference type="Proteomes" id="UP000002320"/>
    </source>
</evidence>
<dbReference type="Gene3D" id="3.30.1640.30">
    <property type="match status" value="1"/>
</dbReference>
<evidence type="ECO:0000256" key="2">
    <source>
        <dbReference type="ARBA" id="ARBA00022525"/>
    </source>
</evidence>
<dbReference type="InParanoid" id="B0XAK1"/>
<evidence type="ECO:0000256" key="5">
    <source>
        <dbReference type="ARBA" id="ARBA00022729"/>
    </source>
</evidence>
<dbReference type="PROSITE" id="PS00134">
    <property type="entry name" value="TRYPSIN_HIS"/>
    <property type="match status" value="1"/>
</dbReference>
<keyword evidence="9" id="KW-1015">Disulfide bond</keyword>
<dbReference type="KEGG" id="cqu:CpipJ_CPIJ016223"/>
<comment type="subcellular location">
    <subcellularLocation>
        <location evidence="1 12">Secreted</location>
    </subcellularLocation>
</comment>
<dbReference type="Pfam" id="PF00089">
    <property type="entry name" value="Trypsin"/>
    <property type="match status" value="1"/>
</dbReference>
<dbReference type="EC" id="3.4.21.-" evidence="12"/>
<dbReference type="InterPro" id="IPR001314">
    <property type="entry name" value="Peptidase_S1A"/>
</dbReference>
<dbReference type="InterPro" id="IPR018114">
    <property type="entry name" value="TRYPSIN_HIS"/>
</dbReference>
<keyword evidence="7 12" id="KW-0720">Serine protease</keyword>
<reference evidence="14" key="1">
    <citation type="submission" date="2007-03" db="EMBL/GenBank/DDBJ databases">
        <title>Annotation of Culex pipiens quinquefasciatus.</title>
        <authorList>
            <consortium name="The Broad Institute Genome Sequencing Platform"/>
            <person name="Atkinson P.W."/>
            <person name="Hemingway J."/>
            <person name="Christensen B.M."/>
            <person name="Higgs S."/>
            <person name="Kodira C."/>
            <person name="Hannick L."/>
            <person name="Megy K."/>
            <person name="O'Leary S."/>
            <person name="Pearson M."/>
            <person name="Haas B.J."/>
            <person name="Mauceli E."/>
            <person name="Wortman J.R."/>
            <person name="Lee N.H."/>
            <person name="Guigo R."/>
            <person name="Stanke M."/>
            <person name="Alvarado L."/>
            <person name="Amedeo P."/>
            <person name="Antoine C.H."/>
            <person name="Arensburger P."/>
            <person name="Bidwell S.L."/>
            <person name="Crawford M."/>
            <person name="Camaro F."/>
            <person name="Devon K."/>
            <person name="Engels R."/>
            <person name="Hammond M."/>
            <person name="Howarth C."/>
            <person name="Koehrsen M."/>
            <person name="Lawson D."/>
            <person name="Montgomery P."/>
            <person name="Nene V."/>
            <person name="Nusbaum C."/>
            <person name="Puiu D."/>
            <person name="Romero-Severson J."/>
            <person name="Severson D.W."/>
            <person name="Shumway M."/>
            <person name="Sisk P."/>
            <person name="Stolte C."/>
            <person name="Zeng Q."/>
            <person name="Eisenstadt E."/>
            <person name="Fraser-Liggett C."/>
            <person name="Strausberg R."/>
            <person name="Galagan J."/>
            <person name="Birren B."/>
            <person name="Collins F.H."/>
        </authorList>
    </citation>
    <scope>NUCLEOTIDE SEQUENCE [LARGE SCALE GENOMIC DNA]</scope>
    <source>
        <strain evidence="14">JHB</strain>
    </source>
</reference>
<dbReference type="EnsemblMetazoa" id="CPIJ016223-RA">
    <property type="protein sequence ID" value="CPIJ016223-PA"/>
    <property type="gene ID" value="CPIJ016223"/>
</dbReference>
<dbReference type="CDD" id="cd00190">
    <property type="entry name" value="Tryp_SPc"/>
    <property type="match status" value="1"/>
</dbReference>
<evidence type="ECO:0000256" key="8">
    <source>
        <dbReference type="ARBA" id="ARBA00022859"/>
    </source>
</evidence>
<sequence>MVLRQFLVLILGLVVFEGYDFAPGEQCTSLEGIPGRCIKLSRCETLSDIYDTRVLSIRQSERLADSLCGAYRRNPFVCCLDRYSYDVLPEAILQQSLTSQVDLETETPLNHAEHTSTTEQLTVLLGDSNSSIESNSINFQPDEPAPSYHRFRPQHISGLSGSITPNSTSPRVPESQQVKLDEFPWSALIQYRKSYGILGFHCGGCLISERYVLTAAHCITAIPNTWKVHRVRLGEYDLKNSGMDCVGDTCADIPMDVDIDRIVVHQRYATRQMSQYNDIALIRLAVDVPVTNFVQPILLADEAVESSLGDRSTKLVSAGWGKTKTASATNVKAKVLLNLDDSNDCNHAYTVSGIKVRNGQICASEARGTGVCSCDSGGPLMVHQNGRYYLIGIGSFGPAKCGLRAVPGIYTRVVKYADWIDSNMNLT</sequence>
<dbReference type="Gene3D" id="2.40.10.10">
    <property type="entry name" value="Trypsin-like serine proteases"/>
    <property type="match status" value="2"/>
</dbReference>
<keyword evidence="16" id="KW-1185">Reference proteome</keyword>
<evidence type="ECO:0000313" key="15">
    <source>
        <dbReference type="EnsemblMetazoa" id="CPIJ016223-PA"/>
    </source>
</evidence>
<keyword evidence="4 12" id="KW-0645">Protease</keyword>
<feature type="signal peptide" evidence="12">
    <location>
        <begin position="1"/>
        <end position="18"/>
    </location>
</feature>
<evidence type="ECO:0000256" key="10">
    <source>
        <dbReference type="ARBA" id="ARBA00023180"/>
    </source>
</evidence>
<dbReference type="GO" id="GO:0045087">
    <property type="term" value="P:innate immune response"/>
    <property type="evidence" value="ECO:0007669"/>
    <property type="project" value="UniProtKB-KW"/>
</dbReference>
<protein>
    <recommendedName>
        <fullName evidence="12">CLIP domain-containing serine protease</fullName>
        <ecNumber evidence="12">3.4.21.-</ecNumber>
    </recommendedName>
</protein>
<keyword evidence="10" id="KW-0325">Glycoprotein</keyword>
<dbReference type="InterPro" id="IPR022700">
    <property type="entry name" value="CLIP"/>
</dbReference>
<accession>B0XAK1</accession>
<feature type="domain" description="Peptidase S1" evidence="13">
    <location>
        <begin position="156"/>
        <end position="425"/>
    </location>
</feature>
<comment type="domain">
    <text evidence="12">The clip domain consists of 35-55 residues which are 'knitted' together usually by 3 conserved disulfide bonds forming a clip-like compact structure.</text>
</comment>
<dbReference type="InterPro" id="IPR009003">
    <property type="entry name" value="Peptidase_S1_PA"/>
</dbReference>
<dbReference type="PRINTS" id="PR00722">
    <property type="entry name" value="CHYMOTRYPSIN"/>
</dbReference>
<dbReference type="EMBL" id="DS232586">
    <property type="protein sequence ID" value="EDS43737.1"/>
    <property type="molecule type" value="Genomic_DNA"/>
</dbReference>
<dbReference type="SUPFAM" id="SSF50494">
    <property type="entry name" value="Trypsin-like serine proteases"/>
    <property type="match status" value="1"/>
</dbReference>
<dbReference type="PROSITE" id="PS50240">
    <property type="entry name" value="TRYPSIN_DOM"/>
    <property type="match status" value="1"/>
</dbReference>
<gene>
    <name evidence="15" type="primary">6049999</name>
    <name evidence="14" type="ORF">CpipJ_CPIJ016223</name>
</gene>
<dbReference type="InterPro" id="IPR051487">
    <property type="entry name" value="Ser/Thr_Proteases_Immune/Dev"/>
</dbReference>
<evidence type="ECO:0000313" key="14">
    <source>
        <dbReference type="EMBL" id="EDS43737.1"/>
    </source>
</evidence>